<dbReference type="Proteomes" id="UP000218767">
    <property type="component" value="Unassembled WGS sequence"/>
</dbReference>
<dbReference type="GO" id="GO:0051782">
    <property type="term" value="P:negative regulation of cell division"/>
    <property type="evidence" value="ECO:0007669"/>
    <property type="project" value="TreeGrafter"/>
</dbReference>
<reference evidence="4" key="1">
    <citation type="submission" date="2017-08" db="EMBL/GenBank/DDBJ databases">
        <title>A dynamic microbial community with high functional redundancy inhabits the cold, oxic subseafloor aquifer.</title>
        <authorList>
            <person name="Tully B.J."/>
            <person name="Wheat C.G."/>
            <person name="Glazer B.T."/>
            <person name="Huber J.A."/>
        </authorList>
    </citation>
    <scope>NUCLEOTIDE SEQUENCE [LARGE SCALE GENOMIC DNA]</scope>
</reference>
<evidence type="ECO:0000256" key="1">
    <source>
        <dbReference type="ARBA" id="ARBA00022741"/>
    </source>
</evidence>
<comment type="caution">
    <text evidence="3">The sequence shown here is derived from an EMBL/GenBank/DDBJ whole genome shotgun (WGS) entry which is preliminary data.</text>
</comment>
<keyword evidence="1" id="KW-0547">Nucleotide-binding</keyword>
<dbReference type="GO" id="GO:0005524">
    <property type="term" value="F:ATP binding"/>
    <property type="evidence" value="ECO:0007669"/>
    <property type="project" value="UniProtKB-KW"/>
</dbReference>
<dbReference type="SUPFAM" id="SSF52540">
    <property type="entry name" value="P-loop containing nucleoside triphosphate hydrolases"/>
    <property type="match status" value="1"/>
</dbReference>
<dbReference type="GO" id="GO:0009898">
    <property type="term" value="C:cytoplasmic side of plasma membrane"/>
    <property type="evidence" value="ECO:0007669"/>
    <property type="project" value="TreeGrafter"/>
</dbReference>
<dbReference type="Pfam" id="PF10609">
    <property type="entry name" value="ParA"/>
    <property type="match status" value="1"/>
</dbReference>
<proteinExistence type="predicted"/>
<dbReference type="InterPro" id="IPR025501">
    <property type="entry name" value="MinD_FleN"/>
</dbReference>
<dbReference type="InterPro" id="IPR033756">
    <property type="entry name" value="YlxH/NBP35"/>
</dbReference>
<protein>
    <submittedName>
        <fullName evidence="3">Cobyrinic acid a,c-diamide synthase</fullName>
    </submittedName>
</protein>
<dbReference type="Gene3D" id="3.40.50.300">
    <property type="entry name" value="P-loop containing nucleotide triphosphate hydrolases"/>
    <property type="match status" value="1"/>
</dbReference>
<evidence type="ECO:0000256" key="2">
    <source>
        <dbReference type="ARBA" id="ARBA00022840"/>
    </source>
</evidence>
<dbReference type="AlphaFoldDB" id="A0A2A4XH87"/>
<evidence type="ECO:0000313" key="3">
    <source>
        <dbReference type="EMBL" id="PCI81651.1"/>
    </source>
</evidence>
<dbReference type="InterPro" id="IPR050625">
    <property type="entry name" value="ParA/MinD_ATPase"/>
</dbReference>
<gene>
    <name evidence="3" type="ORF">COB20_01485</name>
</gene>
<dbReference type="PANTHER" id="PTHR43384">
    <property type="entry name" value="SEPTUM SITE-DETERMINING PROTEIN MIND HOMOLOG, CHLOROPLASTIC-RELATED"/>
    <property type="match status" value="1"/>
</dbReference>
<dbReference type="GO" id="GO:0005829">
    <property type="term" value="C:cytosol"/>
    <property type="evidence" value="ECO:0007669"/>
    <property type="project" value="TreeGrafter"/>
</dbReference>
<dbReference type="PANTHER" id="PTHR43384:SF4">
    <property type="entry name" value="CELLULOSE BIOSYNTHESIS PROTEIN BCSQ-RELATED"/>
    <property type="match status" value="1"/>
</dbReference>
<organism evidence="3 4">
    <name type="scientific">SAR86 cluster bacterium</name>
    <dbReference type="NCBI Taxonomy" id="2030880"/>
    <lineage>
        <taxon>Bacteria</taxon>
        <taxon>Pseudomonadati</taxon>
        <taxon>Pseudomonadota</taxon>
        <taxon>Gammaproteobacteria</taxon>
        <taxon>SAR86 cluster</taxon>
    </lineage>
</organism>
<keyword evidence="2" id="KW-0067">ATP-binding</keyword>
<dbReference type="EMBL" id="NVUL01000004">
    <property type="protein sequence ID" value="PCI81651.1"/>
    <property type="molecule type" value="Genomic_DNA"/>
</dbReference>
<dbReference type="GO" id="GO:0016887">
    <property type="term" value="F:ATP hydrolysis activity"/>
    <property type="evidence" value="ECO:0007669"/>
    <property type="project" value="TreeGrafter"/>
</dbReference>
<dbReference type="InterPro" id="IPR027417">
    <property type="entry name" value="P-loop_NTPase"/>
</dbReference>
<evidence type="ECO:0000313" key="4">
    <source>
        <dbReference type="Proteomes" id="UP000218767"/>
    </source>
</evidence>
<sequence>MNGNNTVKVIAVSGGKGGIGKSNVSVNLAVGLAKLGRSVMLLDADLGMANIDIMLGIQPEYDLQHVISGQCTLEEVIFDGPFGIKVIPASTGIGKMADLSVEEQGNIIRAFDDIPLDIDVLIIDTAAGISNSVINFTKSAQEIFVVVCDEPASITDAYSLIKVLNVEHGIKSFQILPNMVKDSDHGKKLFRKLVNVTDIYLDVSLGLLGSIPMDEKLRAAVRNQSAVVEAYPHCAASIAFQQVVKRVDETPAPASSTGYMQFFIEKIARGDSSSRESAK</sequence>
<dbReference type="PIRSF" id="PIRSF003092">
    <property type="entry name" value="MinD"/>
    <property type="match status" value="1"/>
</dbReference>
<accession>A0A2A4XH87</accession>
<name>A0A2A4XH87_9GAMM</name>
<dbReference type="InterPro" id="IPR033875">
    <property type="entry name" value="FlhG"/>
</dbReference>
<dbReference type="CDD" id="cd02038">
    <property type="entry name" value="FlhG-like"/>
    <property type="match status" value="1"/>
</dbReference>